<protein>
    <submittedName>
        <fullName evidence="10">ABC transporter permease</fullName>
    </submittedName>
</protein>
<comment type="subcellular location">
    <subcellularLocation>
        <location evidence="1">Cell membrane</location>
        <topology evidence="1">Multi-pass membrane protein</topology>
    </subcellularLocation>
</comment>
<keyword evidence="4 7" id="KW-1133">Transmembrane helix</keyword>
<dbReference type="NCBIfam" id="TIGR03434">
    <property type="entry name" value="ADOP"/>
    <property type="match status" value="1"/>
</dbReference>
<feature type="transmembrane region" description="Helical" evidence="7">
    <location>
        <begin position="756"/>
        <end position="779"/>
    </location>
</feature>
<evidence type="ECO:0000256" key="1">
    <source>
        <dbReference type="ARBA" id="ARBA00004651"/>
    </source>
</evidence>
<feature type="transmembrane region" description="Helical" evidence="7">
    <location>
        <begin position="357"/>
        <end position="378"/>
    </location>
</feature>
<dbReference type="GO" id="GO:0022857">
    <property type="term" value="F:transmembrane transporter activity"/>
    <property type="evidence" value="ECO:0007669"/>
    <property type="project" value="TreeGrafter"/>
</dbReference>
<evidence type="ECO:0000313" key="11">
    <source>
        <dbReference type="Proteomes" id="UP000593892"/>
    </source>
</evidence>
<dbReference type="InterPro" id="IPR017800">
    <property type="entry name" value="ADOP"/>
</dbReference>
<dbReference type="GO" id="GO:0005886">
    <property type="term" value="C:plasma membrane"/>
    <property type="evidence" value="ECO:0007669"/>
    <property type="project" value="UniProtKB-SubCell"/>
</dbReference>
<dbReference type="InterPro" id="IPR003838">
    <property type="entry name" value="ABC3_permease_C"/>
</dbReference>
<keyword evidence="11" id="KW-1185">Reference proteome</keyword>
<evidence type="ECO:0000256" key="4">
    <source>
        <dbReference type="ARBA" id="ARBA00022989"/>
    </source>
</evidence>
<dbReference type="KEGG" id="pfer:IRI77_10560"/>
<organism evidence="10 11">
    <name type="scientific">Paludibaculum fermentans</name>
    <dbReference type="NCBI Taxonomy" id="1473598"/>
    <lineage>
        <taxon>Bacteria</taxon>
        <taxon>Pseudomonadati</taxon>
        <taxon>Acidobacteriota</taxon>
        <taxon>Terriglobia</taxon>
        <taxon>Bryobacterales</taxon>
        <taxon>Bryobacteraceae</taxon>
        <taxon>Paludibaculum</taxon>
    </lineage>
</organism>
<feature type="transmembrane region" description="Helical" evidence="7">
    <location>
        <begin position="454"/>
        <end position="479"/>
    </location>
</feature>
<name>A0A7S7SNQ3_PALFE</name>
<keyword evidence="2" id="KW-1003">Cell membrane</keyword>
<dbReference type="PANTHER" id="PTHR30572:SF4">
    <property type="entry name" value="ABC TRANSPORTER PERMEASE YTRF"/>
    <property type="match status" value="1"/>
</dbReference>
<evidence type="ECO:0000313" key="10">
    <source>
        <dbReference type="EMBL" id="QOY90370.1"/>
    </source>
</evidence>
<feature type="domain" description="ABC3 transporter permease C-terminal" evidence="8">
    <location>
        <begin position="362"/>
        <end position="482"/>
    </location>
</feature>
<evidence type="ECO:0000256" key="3">
    <source>
        <dbReference type="ARBA" id="ARBA00022692"/>
    </source>
</evidence>
<dbReference type="RefSeq" id="WP_194452035.1">
    <property type="nucleotide sequence ID" value="NZ_CP063849.1"/>
</dbReference>
<feature type="transmembrane region" description="Helical" evidence="7">
    <location>
        <begin position="414"/>
        <end position="434"/>
    </location>
</feature>
<evidence type="ECO:0000256" key="2">
    <source>
        <dbReference type="ARBA" id="ARBA00022475"/>
    </source>
</evidence>
<feature type="transmembrane region" description="Helical" evidence="7">
    <location>
        <begin position="83"/>
        <end position="106"/>
    </location>
</feature>
<feature type="transmembrane region" description="Helical" evidence="7">
    <location>
        <begin position="499"/>
        <end position="522"/>
    </location>
</feature>
<keyword evidence="3 7" id="KW-0812">Transmembrane</keyword>
<accession>A0A7S7SNQ3</accession>
<dbReference type="Proteomes" id="UP000593892">
    <property type="component" value="Chromosome"/>
</dbReference>
<evidence type="ECO:0000256" key="5">
    <source>
        <dbReference type="ARBA" id="ARBA00023136"/>
    </source>
</evidence>
<keyword evidence="5 7" id="KW-0472">Membrane</keyword>
<feature type="transmembrane region" description="Helical" evidence="7">
    <location>
        <begin position="816"/>
        <end position="834"/>
    </location>
</feature>
<dbReference type="PANTHER" id="PTHR30572">
    <property type="entry name" value="MEMBRANE COMPONENT OF TRANSPORTER-RELATED"/>
    <property type="match status" value="1"/>
</dbReference>
<comment type="similarity">
    <text evidence="6">Belongs to the ABC-4 integral membrane protein family.</text>
</comment>
<dbReference type="Pfam" id="PF02687">
    <property type="entry name" value="FtsX"/>
    <property type="match status" value="2"/>
</dbReference>
<dbReference type="InterPro" id="IPR025857">
    <property type="entry name" value="MacB_PCD"/>
</dbReference>
<dbReference type="EMBL" id="CP063849">
    <property type="protein sequence ID" value="QOY90370.1"/>
    <property type="molecule type" value="Genomic_DNA"/>
</dbReference>
<evidence type="ECO:0000256" key="7">
    <source>
        <dbReference type="SAM" id="Phobius"/>
    </source>
</evidence>
<feature type="domain" description="MacB-like periplasmic core" evidence="9">
    <location>
        <begin position="507"/>
        <end position="696"/>
    </location>
</feature>
<reference evidence="10 11" key="1">
    <citation type="submission" date="2020-10" db="EMBL/GenBank/DDBJ databases">
        <title>Complete genome sequence of Paludibaculum fermentans P105T, a facultatively anaerobic acidobacterium capable of dissimilatory Fe(III) reduction.</title>
        <authorList>
            <person name="Dedysh S.N."/>
            <person name="Beletsky A.V."/>
            <person name="Kulichevskaya I.S."/>
            <person name="Mardanov A.V."/>
            <person name="Ravin N.V."/>
        </authorList>
    </citation>
    <scope>NUCLEOTIDE SEQUENCE [LARGE SCALE GENOMIC DNA]</scope>
    <source>
        <strain evidence="10 11">P105</strain>
    </source>
</reference>
<gene>
    <name evidence="10" type="ORF">IRI77_10560</name>
</gene>
<evidence type="ECO:0000259" key="8">
    <source>
        <dbReference type="Pfam" id="PF02687"/>
    </source>
</evidence>
<evidence type="ECO:0000256" key="6">
    <source>
        <dbReference type="ARBA" id="ARBA00038076"/>
    </source>
</evidence>
<feature type="domain" description="ABC3 transporter permease C-terminal" evidence="8">
    <location>
        <begin position="762"/>
        <end position="875"/>
    </location>
</feature>
<dbReference type="InterPro" id="IPR050250">
    <property type="entry name" value="Macrolide_Exporter_MacB"/>
</dbReference>
<sequence>MSLWQRVENVFRRERLIREIDEEFESHLEAAMAAGEDPREARRTFGPQLRLREQSHDQRVVAWLDALRADVVFGWRQLLKRKIATTAAILSLALAIGACTSVFRLIDALFLRPLPVAHAERLYALARQGPDDLGVLRIFDGFAHPNFTRLRAAAKGQAELVAASFIHRTDLTYATGNEMEKGYVQFLSGTAFPLFGLQPSLGRLFTAEDDGTPGAHPYAVLSYNYWSRRFANDPGVLGRSVHIGGKVFQIIGVGPVSFTGTEPGNITDIFLPASMNPDVVREDNRWLRALAIVQPGVSLEPLRARLDAVSLQFETERAKGFAGMSPHNIEMFLQRKLLLQPAAAGISRLQDDYRRPLVWLGVLVALVLLIACFNVANLMTAQAASRAREMALRVSIGAGRARLVQLVLVENAMLALFAAALGALFSSWAAPFVVSHINPPGNPARLLLPGDWRIFVFGALLTLVVTLLFGLSPALRASAIQPVTALRGGEEPHARQRSMYALIAAQVAFCFVVLFFAGLFVATFRHLSNQPLGFDAGNLLLLETYTPHGQSPQAWSQMAETLRTVPGVTDVAIAGWPLLSGGWAGSISVNAAPPTDTLGWFVTISPGWLGAMRMHLLAGRDFHASDSFPGQAIVNQTFVRTFFHGADPIGRTFEKVNPAGRRQLCQVIGVVPDAAYSNLHDPIRPVAYVPFRQLDEKGAINPPEGGTFLLRTVGLPPLSLSTTLRRLIAQTNPAYRVTNLQTEQELVDNQAIRERLLALLAMFFATIALLLAAIGLYGVLHYSVLRREREIGIRLSLGASLGSIARLVTARISKSVFAGAAAGITLGMASVRYVQTLLFGVKATAPEMLLAPALVLLIAALLAALPAVLRAARIDPTTMLRAE</sequence>
<proteinExistence type="inferred from homology"/>
<evidence type="ECO:0000259" key="9">
    <source>
        <dbReference type="Pfam" id="PF12704"/>
    </source>
</evidence>
<feature type="domain" description="MacB-like periplasmic core" evidence="9">
    <location>
        <begin position="86"/>
        <end position="308"/>
    </location>
</feature>
<feature type="transmembrane region" description="Helical" evidence="7">
    <location>
        <begin position="849"/>
        <end position="869"/>
    </location>
</feature>
<dbReference type="AlphaFoldDB" id="A0A7S7SNQ3"/>
<dbReference type="Pfam" id="PF12704">
    <property type="entry name" value="MacB_PCD"/>
    <property type="match status" value="2"/>
</dbReference>